<sequence length="915" mass="99286">MRSKAVRRCPGAATIQVLMWMLTLMPASFLVAAKKTTTKLLSNNNNAAFFKFDGRVSNQTQYTNECSEELLPDDDSDDPDITDSFISTKDYTNYLHNLRSSICIEYRLSCLYTEFNELNVDLQGLFANASFTASLADVEEYMYKSNELSSKQLIGIDTSVKNAVGIVRKFCSDLYELLMEFQYIVLVVDDAAIPTATPSVALSAIFSDNEPSVVPTLWPSITDDNDTVSPSVVTTVIPPSPGAATTLYPTTMPTTTPSTVAKLPSVTPSISPSKGNVEESIYPTVTPSTTPSATPSVTPSSSPSTSPMHNDEISSTPSTTPSSAPSVFYSNVPSSVVPTSIVINTSPPSELPTSIYVKPTYMPSIAATTTSFSPSKNPSAFPTVSPSMFPSLVEPTSTTSRPSLGPTILSPVTGSPIFAGTIQNTTFHYIIELNRDIAREDIRSGSNNSVLVDITGAIVSLLSDSDAVYSGARRVLLPRSEFSLVELLSIKVSHDDLFKKDCYETEEELSDRSYFVVISTIRAYCRAGVNGNDLVSTLMENSMSPISQSFEIATNNEDIASITYRGIGVYERTSVSNVTGNDDANGDNDNEISMWWSIGLIAAAVCLPSGLVMYAYVNKRRKDQQQSRQADHGNDCEIHDDEIGGGVAASTYIEEGKDGYSIYDCDDAPTPLNKPLDVIYDYGDDDDSFAPQYTSAAPSIDLSKNKEEATKPKNAVQEAIRKKHMLLMKNQVSQELNRISPADMNDIDALLELYVGREDELMEMLSSMGRRSESGRAFEKSTSSLYISSEEETSSAHSSEATSSSSGNGSVSVTFKGPVVVRDQSHRSVTSEGQNVCLAIDEAIDQGDWKDVEEKAAYLDRLSSSEIRKESSSRDGMSFSSSDTEKKRLLEGYLVGDNWGALIANFSFDAPSPKA</sequence>
<organism evidence="9">
    <name type="scientific">Leptocylindrus danicus</name>
    <dbReference type="NCBI Taxonomy" id="163516"/>
    <lineage>
        <taxon>Eukaryota</taxon>
        <taxon>Sar</taxon>
        <taxon>Stramenopiles</taxon>
        <taxon>Ochrophyta</taxon>
        <taxon>Bacillariophyta</taxon>
        <taxon>Coscinodiscophyceae</taxon>
        <taxon>Chaetocerotophycidae</taxon>
        <taxon>Leptocylindrales</taxon>
        <taxon>Leptocylindraceae</taxon>
        <taxon>Leptocylindrus</taxon>
    </lineage>
</organism>
<reference evidence="9" key="1">
    <citation type="submission" date="2021-01" db="EMBL/GenBank/DDBJ databases">
        <authorList>
            <person name="Corre E."/>
            <person name="Pelletier E."/>
            <person name="Niang G."/>
            <person name="Scheremetjew M."/>
            <person name="Finn R."/>
            <person name="Kale V."/>
            <person name="Holt S."/>
            <person name="Cochrane G."/>
            <person name="Meng A."/>
            <person name="Brown T."/>
            <person name="Cohen L."/>
        </authorList>
    </citation>
    <scope>NUCLEOTIDE SEQUENCE</scope>
    <source>
        <strain evidence="9">B650</strain>
    </source>
</reference>
<dbReference type="AlphaFoldDB" id="A0A7S2LRV9"/>
<keyword evidence="8" id="KW-1133">Transmembrane helix</keyword>
<feature type="transmembrane region" description="Helical" evidence="8">
    <location>
        <begin position="594"/>
        <end position="617"/>
    </location>
</feature>
<keyword evidence="4" id="KW-0677">Repeat</keyword>
<evidence type="ECO:0000256" key="3">
    <source>
        <dbReference type="ARBA" id="ARBA00022522"/>
    </source>
</evidence>
<comment type="function">
    <text evidence="6">Essential sporozoite protein. In the mosquito vector, required for sporozoite development in the oocyst, migration through the vector hemolymph and entry into the vector salivary glands. In the vertebrate host, required for sporozoite migration through the host dermis and infection of host hepatocytes. Binds to highly sulfated heparan sulfate proteoglycans (HSPGs) on the surface of host hepatocytes.</text>
</comment>
<evidence type="ECO:0000256" key="5">
    <source>
        <dbReference type="ARBA" id="ARBA00033726"/>
    </source>
</evidence>
<feature type="region of interest" description="Disordered" evidence="7">
    <location>
        <begin position="255"/>
        <end position="325"/>
    </location>
</feature>
<keyword evidence="8" id="KW-0812">Transmembrane</keyword>
<evidence type="ECO:0000256" key="8">
    <source>
        <dbReference type="SAM" id="Phobius"/>
    </source>
</evidence>
<comment type="similarity">
    <text evidence="1">Belongs to the plasmodium circumsporozoite protein family.</text>
</comment>
<evidence type="ECO:0000256" key="2">
    <source>
        <dbReference type="ARBA" id="ARBA00021911"/>
    </source>
</evidence>
<feature type="compositionally biased region" description="Low complexity" evidence="7">
    <location>
        <begin position="283"/>
        <end position="307"/>
    </location>
</feature>
<evidence type="ECO:0000256" key="6">
    <source>
        <dbReference type="ARBA" id="ARBA00045806"/>
    </source>
</evidence>
<evidence type="ECO:0000256" key="1">
    <source>
        <dbReference type="ARBA" id="ARBA00006241"/>
    </source>
</evidence>
<feature type="region of interest" description="Disordered" evidence="7">
    <location>
        <begin position="789"/>
        <end position="810"/>
    </location>
</feature>
<evidence type="ECO:0000313" key="9">
    <source>
        <dbReference type="EMBL" id="CAD9614408.1"/>
    </source>
</evidence>
<keyword evidence="3" id="KW-0748">Sporozoite</keyword>
<comment type="function">
    <text evidence="5">In the vertebrate host, binds to highly sulfated heparan sulfate proteoglycans (HSPGs) on the surface of host hepatocytes and is required for sporozoite invasion of the host hepatocytes.</text>
</comment>
<keyword evidence="8" id="KW-0472">Membrane</keyword>
<gene>
    <name evidence="9" type="ORF">LDAN0321_LOCUS21101</name>
</gene>
<dbReference type="PANTHER" id="PTHR44826">
    <property type="entry name" value="SPORE COAT PROTEIN SP85"/>
    <property type="match status" value="1"/>
</dbReference>
<feature type="compositionally biased region" description="Low complexity" evidence="7">
    <location>
        <begin position="795"/>
        <end position="810"/>
    </location>
</feature>
<proteinExistence type="inferred from homology"/>
<dbReference type="PANTHER" id="PTHR44826:SF3">
    <property type="entry name" value="SPORE COAT PROTEIN SP85"/>
    <property type="match status" value="1"/>
</dbReference>
<dbReference type="EMBL" id="HBGY01033622">
    <property type="protein sequence ID" value="CAD9614408.1"/>
    <property type="molecule type" value="Transcribed_RNA"/>
</dbReference>
<evidence type="ECO:0000256" key="4">
    <source>
        <dbReference type="ARBA" id="ARBA00022737"/>
    </source>
</evidence>
<accession>A0A7S2LRV9</accession>
<evidence type="ECO:0000256" key="7">
    <source>
        <dbReference type="SAM" id="MobiDB-lite"/>
    </source>
</evidence>
<dbReference type="InterPro" id="IPR051860">
    <property type="entry name" value="Plasmodium_CSP_Invasion"/>
</dbReference>
<name>A0A7S2LRV9_9STRA</name>
<protein>
    <recommendedName>
        <fullName evidence="2">Circumsporozoite protein</fullName>
    </recommendedName>
</protein>
<feature type="compositionally biased region" description="Low complexity" evidence="7">
    <location>
        <begin position="314"/>
        <end position="325"/>
    </location>
</feature>